<dbReference type="GO" id="GO:0030154">
    <property type="term" value="P:cell differentiation"/>
    <property type="evidence" value="ECO:0007669"/>
    <property type="project" value="UniProtKB-KW"/>
</dbReference>
<evidence type="ECO:0000256" key="6">
    <source>
        <dbReference type="SAM" id="MobiDB-lite"/>
    </source>
</evidence>
<dbReference type="Proteomes" id="UP000027120">
    <property type="component" value="Unassembled WGS sequence"/>
</dbReference>
<dbReference type="EMBL" id="KK784921">
    <property type="protein sequence ID" value="KDO62201.1"/>
    <property type="molecule type" value="Genomic_DNA"/>
</dbReference>
<proteinExistence type="inferred from homology"/>
<accession>A0A067FGB0</accession>
<dbReference type="Pfam" id="PF07899">
    <property type="entry name" value="Frigida"/>
    <property type="match status" value="1"/>
</dbReference>
<feature type="region of interest" description="Disordered" evidence="6">
    <location>
        <begin position="68"/>
        <end position="110"/>
    </location>
</feature>
<evidence type="ECO:0000256" key="1">
    <source>
        <dbReference type="ARBA" id="ARBA00008956"/>
    </source>
</evidence>
<evidence type="ECO:0000256" key="5">
    <source>
        <dbReference type="RuleBase" id="RU364012"/>
    </source>
</evidence>
<sequence length="545" mass="59735">MATLEAIAAAIKEIDSKKLNLKKAFDDLQSHSSLLSSFPLNWSDLDAHYTHVQNNLTHRFRLLESLASTQSQSPPGRGDSVHDPPPSQDRNDSAPTLPESQLPTQSKPQADPLVSVPVVSVVARPELKALCENMDGNGLRKYINDNPKERELIRLELPDAIRVAPDPGLMVLEAVEGFYGVNSHLKGNKNPELCGFRRACVLLLEVLMGINVDIGSEVREKAKKVAFEWKQKVKLDEESSFEALGLLHLVAAYGLGCEFEKNDLVEYFVIVAKYRQSTLLCKVIGLGDKVQDLVQKLIDNGKHLLAVKYVFELQLTSKYPPVPILETYVKESNKIAMKICEDGKNSLKSQNEATAKEIGALKAVIKVIEEHKLESEYPKGTLEKRIEQLEKQKANRKRPAPAPAAKPQQQQRNPQQGGKKRSRPTASVGHPPPSLSCVNSTVPLVQQPHIQPAGLMPDNSAAYLNTAPGPYNLVGSSPAVAPYAGSSACLYGLTGGPMGFPGNSNHATSHFYNPAQHMPSGHYDRSTAYGGYGVPPQYQSSYYPQ</sequence>
<name>A0A067FGB0_CITSI</name>
<evidence type="ECO:0000313" key="7">
    <source>
        <dbReference type="EMBL" id="KDO62201.1"/>
    </source>
</evidence>
<dbReference type="PANTHER" id="PTHR31791:SF47">
    <property type="entry name" value="INACTIVE FRIGIDA-LIKE PROTEIN 2"/>
    <property type="match status" value="1"/>
</dbReference>
<dbReference type="GO" id="GO:0009908">
    <property type="term" value="P:flower development"/>
    <property type="evidence" value="ECO:0007669"/>
    <property type="project" value="UniProtKB-KW"/>
</dbReference>
<evidence type="ECO:0000313" key="8">
    <source>
        <dbReference type="Proteomes" id="UP000027120"/>
    </source>
</evidence>
<comment type="similarity">
    <text evidence="1 5">Belongs to the Frigida family.</text>
</comment>
<dbReference type="AlphaFoldDB" id="A0A067FGB0"/>
<dbReference type="STRING" id="2711.A0A067FGB0"/>
<evidence type="ECO:0000256" key="4">
    <source>
        <dbReference type="ARBA" id="ARBA00023089"/>
    </source>
</evidence>
<feature type="compositionally biased region" description="Polar residues" evidence="6">
    <location>
        <begin position="98"/>
        <end position="108"/>
    </location>
</feature>
<dbReference type="eggNOG" id="ENOG502QUKS">
    <property type="taxonomic scope" value="Eukaryota"/>
</dbReference>
<dbReference type="SMR" id="A0A067FGB0"/>
<reference evidence="7 8" key="1">
    <citation type="submission" date="2014-04" db="EMBL/GenBank/DDBJ databases">
        <authorList>
            <consortium name="International Citrus Genome Consortium"/>
            <person name="Gmitter F."/>
            <person name="Chen C."/>
            <person name="Farmerie W."/>
            <person name="Harkins T."/>
            <person name="Desany B."/>
            <person name="Mohiuddin M."/>
            <person name="Kodira C."/>
            <person name="Borodovsky M."/>
            <person name="Lomsadze A."/>
            <person name="Burns P."/>
            <person name="Jenkins J."/>
            <person name="Prochnik S."/>
            <person name="Shu S."/>
            <person name="Chapman J."/>
            <person name="Pitluck S."/>
            <person name="Schmutz J."/>
            <person name="Rokhsar D."/>
        </authorList>
    </citation>
    <scope>NUCLEOTIDE SEQUENCE</scope>
</reference>
<keyword evidence="2 5" id="KW-0217">Developmental protein</keyword>
<organism evidence="7 8">
    <name type="scientific">Citrus sinensis</name>
    <name type="common">Sweet orange</name>
    <name type="synonym">Citrus aurantium var. sinensis</name>
    <dbReference type="NCBI Taxonomy" id="2711"/>
    <lineage>
        <taxon>Eukaryota</taxon>
        <taxon>Viridiplantae</taxon>
        <taxon>Streptophyta</taxon>
        <taxon>Embryophyta</taxon>
        <taxon>Tracheophyta</taxon>
        <taxon>Spermatophyta</taxon>
        <taxon>Magnoliopsida</taxon>
        <taxon>eudicotyledons</taxon>
        <taxon>Gunneridae</taxon>
        <taxon>Pentapetalae</taxon>
        <taxon>rosids</taxon>
        <taxon>malvids</taxon>
        <taxon>Sapindales</taxon>
        <taxon>Rutaceae</taxon>
        <taxon>Aurantioideae</taxon>
        <taxon>Citrus</taxon>
    </lineage>
</organism>
<gene>
    <name evidence="7" type="ORF">CISIN_1g009061mg</name>
</gene>
<feature type="region of interest" description="Disordered" evidence="6">
    <location>
        <begin position="391"/>
        <end position="439"/>
    </location>
</feature>
<keyword evidence="3 5" id="KW-0221">Differentiation</keyword>
<dbReference type="PANTHER" id="PTHR31791">
    <property type="entry name" value="FRIGIDA-LIKE PROTEIN 3-RELATED"/>
    <property type="match status" value="1"/>
</dbReference>
<protein>
    <recommendedName>
        <fullName evidence="5">FRIGIDA-like protein</fullName>
    </recommendedName>
</protein>
<evidence type="ECO:0000256" key="3">
    <source>
        <dbReference type="ARBA" id="ARBA00022782"/>
    </source>
</evidence>
<keyword evidence="4 5" id="KW-0287">Flowering</keyword>
<feature type="compositionally biased region" description="Low complexity" evidence="6">
    <location>
        <begin position="403"/>
        <end position="417"/>
    </location>
</feature>
<evidence type="ECO:0000256" key="2">
    <source>
        <dbReference type="ARBA" id="ARBA00022473"/>
    </source>
</evidence>
<dbReference type="InterPro" id="IPR012474">
    <property type="entry name" value="Frigida"/>
</dbReference>
<keyword evidence="8" id="KW-1185">Reference proteome</keyword>
<dbReference type="PaxDb" id="2711-XP_006474949.1"/>